<name>A0A5N5SPJ8_9CRUS</name>
<proteinExistence type="predicted"/>
<gene>
    <name evidence="2" type="ORF">Anas_09668</name>
</gene>
<dbReference type="EMBL" id="SEYY01022475">
    <property type="protein sequence ID" value="KAB7495529.1"/>
    <property type="molecule type" value="Genomic_DNA"/>
</dbReference>
<feature type="compositionally biased region" description="Basic and acidic residues" evidence="1">
    <location>
        <begin position="13"/>
        <end position="46"/>
    </location>
</feature>
<feature type="region of interest" description="Disordered" evidence="1">
    <location>
        <begin position="1"/>
        <end position="87"/>
    </location>
</feature>
<sequence length="234" mass="26808">TPKSNKKTPKKVNAKETPLKKDESTKAPKKVDAKASMKKVESEKTPKTVANIQKFGGNTPKQGKLHQQKTPQKDSKSPQSVLNIPKAPNRETVRLRVFFPNHSTVRQEDVLKVFKDCENVCFDRSVMVSYNTNIVSKKVQELKKLNIGGVPLIIDTKIKQPNILSRRKIWLKKQEDKEKVKKFYNPKSIEMLLTRNGKPTKCYVLTFETEKEALAASEKTFNLNNKNLFLTWRA</sequence>
<comment type="caution">
    <text evidence="2">The sequence shown here is derived from an EMBL/GenBank/DDBJ whole genome shotgun (WGS) entry which is preliminary data.</text>
</comment>
<accession>A0A5N5SPJ8</accession>
<evidence type="ECO:0000256" key="1">
    <source>
        <dbReference type="SAM" id="MobiDB-lite"/>
    </source>
</evidence>
<dbReference type="OrthoDB" id="10558029at2759"/>
<dbReference type="Proteomes" id="UP000326759">
    <property type="component" value="Unassembled WGS sequence"/>
</dbReference>
<feature type="compositionally biased region" description="Basic residues" evidence="1">
    <location>
        <begin position="1"/>
        <end position="12"/>
    </location>
</feature>
<dbReference type="AlphaFoldDB" id="A0A5N5SPJ8"/>
<evidence type="ECO:0000313" key="3">
    <source>
        <dbReference type="Proteomes" id="UP000326759"/>
    </source>
</evidence>
<feature type="non-terminal residue" evidence="2">
    <location>
        <position position="1"/>
    </location>
</feature>
<organism evidence="2 3">
    <name type="scientific">Armadillidium nasatum</name>
    <dbReference type="NCBI Taxonomy" id="96803"/>
    <lineage>
        <taxon>Eukaryota</taxon>
        <taxon>Metazoa</taxon>
        <taxon>Ecdysozoa</taxon>
        <taxon>Arthropoda</taxon>
        <taxon>Crustacea</taxon>
        <taxon>Multicrustacea</taxon>
        <taxon>Malacostraca</taxon>
        <taxon>Eumalacostraca</taxon>
        <taxon>Peracarida</taxon>
        <taxon>Isopoda</taxon>
        <taxon>Oniscidea</taxon>
        <taxon>Crinocheta</taxon>
        <taxon>Armadillidiidae</taxon>
        <taxon>Armadillidium</taxon>
    </lineage>
</organism>
<keyword evidence="3" id="KW-1185">Reference proteome</keyword>
<reference evidence="2 3" key="1">
    <citation type="journal article" date="2019" name="PLoS Biol.">
        <title>Sex chromosomes control vertical transmission of feminizing Wolbachia symbionts in an isopod.</title>
        <authorList>
            <person name="Becking T."/>
            <person name="Chebbi M.A."/>
            <person name="Giraud I."/>
            <person name="Moumen B."/>
            <person name="Laverre T."/>
            <person name="Caubet Y."/>
            <person name="Peccoud J."/>
            <person name="Gilbert C."/>
            <person name="Cordaux R."/>
        </authorList>
    </citation>
    <scope>NUCLEOTIDE SEQUENCE [LARGE SCALE GENOMIC DNA]</scope>
    <source>
        <strain evidence="2">ANa2</strain>
        <tissue evidence="2">Whole body excluding digestive tract and cuticle</tissue>
    </source>
</reference>
<evidence type="ECO:0000313" key="2">
    <source>
        <dbReference type="EMBL" id="KAB7495529.1"/>
    </source>
</evidence>
<protein>
    <submittedName>
        <fullName evidence="2">Uncharacterized protein</fullName>
    </submittedName>
</protein>